<keyword evidence="2" id="KW-1185">Reference proteome</keyword>
<gene>
    <name evidence="1" type="ordered locus">Runsl_3733</name>
</gene>
<reference evidence="2" key="1">
    <citation type="submission" date="2011-06" db="EMBL/GenBank/DDBJ databases">
        <title>The complete genome of chromosome of Runella slithyformis DSM 19594.</title>
        <authorList>
            <consortium name="US DOE Joint Genome Institute (JGI-PGF)"/>
            <person name="Lucas S."/>
            <person name="Han J."/>
            <person name="Lapidus A."/>
            <person name="Bruce D."/>
            <person name="Goodwin L."/>
            <person name="Pitluck S."/>
            <person name="Peters L."/>
            <person name="Kyrpides N."/>
            <person name="Mavromatis K."/>
            <person name="Ivanova N."/>
            <person name="Ovchinnikova G."/>
            <person name="Zhang X."/>
            <person name="Misra M."/>
            <person name="Detter J.C."/>
            <person name="Tapia R."/>
            <person name="Han C."/>
            <person name="Land M."/>
            <person name="Hauser L."/>
            <person name="Markowitz V."/>
            <person name="Cheng J.-F."/>
            <person name="Hugenholtz P."/>
            <person name="Woyke T."/>
            <person name="Wu D."/>
            <person name="Tindall B."/>
            <person name="Faehrich R."/>
            <person name="Brambilla E."/>
            <person name="Klenk H.-P."/>
            <person name="Eisen J.A."/>
        </authorList>
    </citation>
    <scope>NUCLEOTIDE SEQUENCE [LARGE SCALE GENOMIC DNA]</scope>
    <source>
        <strain evidence="2">ATCC 29530 / DSM 19594 / LMG 11500 / NCIMB 11436 / LSU 4</strain>
    </source>
</reference>
<reference evidence="1 2" key="2">
    <citation type="journal article" date="2012" name="Stand. Genomic Sci.">
        <title>Complete genome sequence of the aquatic bacterium Runella slithyformis type strain (LSU 4(T)).</title>
        <authorList>
            <person name="Copeland A."/>
            <person name="Zhang X."/>
            <person name="Misra M."/>
            <person name="Lapidus A."/>
            <person name="Nolan M."/>
            <person name="Lucas S."/>
            <person name="Deshpande S."/>
            <person name="Cheng J.F."/>
            <person name="Tapia R."/>
            <person name="Goodwin L.A."/>
            <person name="Pitluck S."/>
            <person name="Liolios K."/>
            <person name="Pagani I."/>
            <person name="Ivanova N."/>
            <person name="Mikhailova N."/>
            <person name="Pati A."/>
            <person name="Chen A."/>
            <person name="Palaniappan K."/>
            <person name="Land M."/>
            <person name="Hauser L."/>
            <person name="Pan C."/>
            <person name="Jeffries C.D."/>
            <person name="Detter J.C."/>
            <person name="Brambilla E.M."/>
            <person name="Rohde M."/>
            <person name="Djao O.D."/>
            <person name="Goker M."/>
            <person name="Sikorski J."/>
            <person name="Tindall B.J."/>
            <person name="Woyke T."/>
            <person name="Bristow J."/>
            <person name="Eisen J.A."/>
            <person name="Markowitz V."/>
            <person name="Hugenholtz P."/>
            <person name="Kyrpides N.C."/>
            <person name="Klenk H.P."/>
            <person name="Mavromatis K."/>
        </authorList>
    </citation>
    <scope>NUCLEOTIDE SEQUENCE [LARGE SCALE GENOMIC DNA]</scope>
    <source>
        <strain evidence="2">ATCC 29530 / DSM 19594 / LMG 11500 / NCIMB 11436 / LSU 4</strain>
    </source>
</reference>
<name>A0A7U3ZMS4_RUNSL</name>
<dbReference type="Proteomes" id="UP000000493">
    <property type="component" value="Chromosome"/>
</dbReference>
<evidence type="ECO:0000313" key="2">
    <source>
        <dbReference type="Proteomes" id="UP000000493"/>
    </source>
</evidence>
<evidence type="ECO:0000313" key="1">
    <source>
        <dbReference type="EMBL" id="AEI50091.1"/>
    </source>
</evidence>
<proteinExistence type="predicted"/>
<sequence>MSNHKHISRERRILLKSEKEREEQALQWALRTSTKRHRSFEYVVQELKKKEVNSVLVQQDRRYSELSGFLNDENWVKLKPKLIEGLEVLTLALERKCPQWFRDTDFLIALLMVGRYRKSWCRPLEGWKPKVKNEYGKFMELISYLFLHYEAPKFMYHAFFHPQDYPYLETFLYLGNGGSMKEVNFRVKLTKKMQHYFLNAPEGLRVTQAVRWAQVCGLGGDELLAHRIAYSSLGYDDPRRDETLWEDFVRILVVGGMFNPEKLTELIDYVRAAVQQNRMYSLKGRTLQSLLRQSNEWHHRMAQVKGLKQLMSWQGTNWPLFQISEGNEENQIVYKMVELLSNKDLHDEGQRMHHCVASYSEDCYLGKTRIFSLRSYYFDREERLATIELDLRHRRIVQAKYRYNQRISEKAKSLLQQWAREQRLLLSNYL</sequence>
<accession>A0A7U3ZMS4</accession>
<organism evidence="1 2">
    <name type="scientific">Runella slithyformis (strain ATCC 29530 / DSM 19594 / LMG 11500 / NCIMB 11436 / LSU 4)</name>
    <dbReference type="NCBI Taxonomy" id="761193"/>
    <lineage>
        <taxon>Bacteria</taxon>
        <taxon>Pseudomonadati</taxon>
        <taxon>Bacteroidota</taxon>
        <taxon>Cytophagia</taxon>
        <taxon>Cytophagales</taxon>
        <taxon>Spirosomataceae</taxon>
        <taxon>Runella</taxon>
    </lineage>
</organism>
<dbReference type="InterPro" id="IPR025586">
    <property type="entry name" value="PcfJ"/>
</dbReference>
<dbReference type="Pfam" id="PF14284">
    <property type="entry name" value="PcfJ"/>
    <property type="match status" value="1"/>
</dbReference>
<protein>
    <submittedName>
        <fullName evidence="1">Uncharacterized protein</fullName>
    </submittedName>
</protein>
<dbReference type="RefSeq" id="WP_013929394.1">
    <property type="nucleotide sequence ID" value="NC_015703.1"/>
</dbReference>
<dbReference type="AlphaFoldDB" id="A0A7U3ZMS4"/>
<dbReference type="EMBL" id="CP002859">
    <property type="protein sequence ID" value="AEI50091.1"/>
    <property type="molecule type" value="Genomic_DNA"/>
</dbReference>
<dbReference type="KEGG" id="rsi:Runsl_3733"/>